<evidence type="ECO:0000313" key="4">
    <source>
        <dbReference type="Proteomes" id="UP000000742"/>
    </source>
</evidence>
<keyword evidence="2" id="KW-1133">Transmembrane helix</keyword>
<keyword evidence="2" id="KW-0812">Transmembrane</keyword>
<dbReference type="InterPro" id="IPR007813">
    <property type="entry name" value="PilN"/>
</dbReference>
<sequence>MHMLVEINLLPKRERKSQIIPMISIVVAVLLIVGATTFYFTVQRMEQQIAQLKTELDQTKALRIAEEEKQKTATNASGGAQLQEAIQWAEQYPVHTVALLHELIERLPERGFLMNVSYARDGAIQLTAQFDTTSESAAYLQALKDAPFIADVKLTSLTAVEGKAEEEGTMPRYIGQFSIQLNMEEWKKQQQGGEA</sequence>
<proteinExistence type="predicted"/>
<feature type="transmembrane region" description="Helical" evidence="2">
    <location>
        <begin position="20"/>
        <end position="42"/>
    </location>
</feature>
<gene>
    <name evidence="3" type="ordered locus">Aflv_0630</name>
</gene>
<evidence type="ECO:0000256" key="2">
    <source>
        <dbReference type="SAM" id="Phobius"/>
    </source>
</evidence>
<keyword evidence="2" id="KW-0472">Membrane</keyword>
<dbReference type="eggNOG" id="COG3166">
    <property type="taxonomic scope" value="Bacteria"/>
</dbReference>
<protein>
    <submittedName>
        <fullName evidence="3">Fimbrial assembly protein PilN</fullName>
    </submittedName>
</protein>
<dbReference type="PANTHER" id="PTHR40278">
    <property type="entry name" value="DNA UTILIZATION PROTEIN HOFN"/>
    <property type="match status" value="1"/>
</dbReference>
<dbReference type="InterPro" id="IPR052534">
    <property type="entry name" value="Extracell_DNA_Util/SecSys_Comp"/>
</dbReference>
<keyword evidence="1" id="KW-0175">Coiled coil</keyword>
<name>B7GH55_ANOFW</name>
<accession>B7GH55</accession>
<dbReference type="AlphaFoldDB" id="B7GH55"/>
<reference evidence="3 4" key="1">
    <citation type="journal article" date="2008" name="Genome Biol.">
        <title>Encapsulated in silica: genome, proteome and physiology of the thermophilic bacterium Anoxybacillus flavithermus WK1.</title>
        <authorList>
            <person name="Saw J.H."/>
            <person name="Mountain B.W."/>
            <person name="Feng L."/>
            <person name="Omelchenko M.V."/>
            <person name="Hou S."/>
            <person name="Saito J.A."/>
            <person name="Stott M.B."/>
            <person name="Li D."/>
            <person name="Zhao G."/>
            <person name="Wu J."/>
            <person name="Galperin M.Y."/>
            <person name="Koonin E.V."/>
            <person name="Makarova K.S."/>
            <person name="Wolf Y.I."/>
            <person name="Rigden D.J."/>
            <person name="Dunfield P.F."/>
            <person name="Wang L."/>
            <person name="Alam M."/>
        </authorList>
    </citation>
    <scope>NUCLEOTIDE SEQUENCE [LARGE SCALE GENOMIC DNA]</scope>
    <source>
        <strain evidence="4">DSM 21510 / WK1</strain>
    </source>
</reference>
<dbReference type="EMBL" id="CP000922">
    <property type="protein sequence ID" value="ACJ33011.1"/>
    <property type="molecule type" value="Genomic_DNA"/>
</dbReference>
<dbReference type="PANTHER" id="PTHR40278:SF1">
    <property type="entry name" value="DNA UTILIZATION PROTEIN HOFN"/>
    <property type="match status" value="1"/>
</dbReference>
<organism evidence="3 4">
    <name type="scientific">Anoxybacillus flavithermus (strain DSM 21510 / WK1)</name>
    <dbReference type="NCBI Taxonomy" id="491915"/>
    <lineage>
        <taxon>Bacteria</taxon>
        <taxon>Bacillati</taxon>
        <taxon>Bacillota</taxon>
        <taxon>Bacilli</taxon>
        <taxon>Bacillales</taxon>
        <taxon>Anoxybacillaceae</taxon>
        <taxon>Anoxybacillus</taxon>
    </lineage>
</organism>
<dbReference type="HOGENOM" id="CLU_083243_0_0_9"/>
<feature type="coiled-coil region" evidence="1">
    <location>
        <begin position="42"/>
        <end position="69"/>
    </location>
</feature>
<evidence type="ECO:0000313" key="3">
    <source>
        <dbReference type="EMBL" id="ACJ33011.1"/>
    </source>
</evidence>
<dbReference type="Pfam" id="PF05137">
    <property type="entry name" value="PilN"/>
    <property type="match status" value="1"/>
</dbReference>
<dbReference type="KEGG" id="afl:Aflv_0630"/>
<dbReference type="STRING" id="491915.Aflv_0630"/>
<dbReference type="Proteomes" id="UP000000742">
    <property type="component" value="Chromosome"/>
</dbReference>
<evidence type="ECO:0000256" key="1">
    <source>
        <dbReference type="SAM" id="Coils"/>
    </source>
</evidence>